<name>A0AC58JD47_DANRE</name>
<keyword evidence="1" id="KW-1185">Reference proteome</keyword>
<evidence type="ECO:0000313" key="1">
    <source>
        <dbReference type="Proteomes" id="UP000000437"/>
    </source>
</evidence>
<reference evidence="2" key="1">
    <citation type="submission" date="2025-08" db="UniProtKB">
        <authorList>
            <consortium name="RefSeq"/>
        </authorList>
    </citation>
    <scope>IDENTIFICATION</scope>
    <source>
        <strain evidence="2">Tuebingen</strain>
        <tissue evidence="2">Fibroblasts and whole tissue</tissue>
    </source>
</reference>
<protein>
    <submittedName>
        <fullName evidence="2">Uncharacterized protein</fullName>
    </submittedName>
</protein>
<dbReference type="Proteomes" id="UP000000437">
    <property type="component" value="Chromosome 4"/>
</dbReference>
<organism evidence="1 2">
    <name type="scientific">Danio rerio</name>
    <name type="common">Zebrafish</name>
    <name type="synonym">Brachydanio rerio</name>
    <dbReference type="NCBI Taxonomy" id="7955"/>
    <lineage>
        <taxon>Eukaryota</taxon>
        <taxon>Metazoa</taxon>
        <taxon>Chordata</taxon>
        <taxon>Craniata</taxon>
        <taxon>Vertebrata</taxon>
        <taxon>Euteleostomi</taxon>
        <taxon>Actinopterygii</taxon>
        <taxon>Neopterygii</taxon>
        <taxon>Teleostei</taxon>
        <taxon>Ostariophysi</taxon>
        <taxon>Cypriniformes</taxon>
        <taxon>Danionidae</taxon>
        <taxon>Danioninae</taxon>
        <taxon>Danio</taxon>
    </lineage>
</organism>
<dbReference type="RefSeq" id="XP_073804400.1">
    <property type="nucleotide sequence ID" value="XM_073948299.1"/>
</dbReference>
<evidence type="ECO:0000313" key="2">
    <source>
        <dbReference type="RefSeq" id="XP_073804400.1"/>
    </source>
</evidence>
<proteinExistence type="predicted"/>
<accession>A0AC58JD47</accession>
<gene>
    <name evidence="2" type="primary">LOC141381792</name>
</gene>
<sequence length="966" mass="108531">MTFMSFPDNPTEFKLSVQPSVFKTDEVTGHEALSMGREQLGKAQRSDPSLVRCVEAAEGKVESDTDDGVQYFWDRGVLMRKWLSQKAKEVGFSPDYQIVLPSEYRTAVLKLAHDHILSGHLGINKTFTRVAKYFYWPGLRSAVSDFCRACHVCQIAGKPNQNIPPAPLQPIPVMGEPFERLILDCVGPLPKSKSGYQYILTLMCAATRYPEAIPLRNLKAKTIVKELIKFCSTFGLPRVIQTDQGTNFKSKLFEQVLQGISVSHVVSSAYHPQSQGALERFHQTLKSMMRAHCVESNSDWAEDLPLLMFAIRETVQESLGYSPAELVFAHGLRGPLKLLSEQLVADNKQMVPVSEYVNSIRERLRNACEKARINLAEAQAEMKVRYDRKSVSRSFQPGDSVLVLLATPGSALQSKFSGPYMVTKKLSDTNYLVCTPDRRKKSRMVHVNMLKAYVKSDAHLPAVKSSLVASCVADEIEQDFSVPCGRLTNSVILNDLDSHLSYLSSDQKSDIVELLENHRSLFSDIPSQTTVLTHDIDVGDARPVKQHPYRLNPKKRDLMKAEVEYLRQNHFASPSLSAWSSPCLLVPKSDLSVRFCTDYRKVNAVTKPDSFPLPRMEDCIDRVGPARFVTKLDLLKGYWQIPLTSRASEISAFVTPDDFMQYSVMAFGMRNAPSTFQRLMRIVLSGVEKCEAYLDDIVIYSSSWEEHLVSLREVFARLVNASLTLNLAKCEFAKATVVYLGKKVGQGHVCPVDAKIASIVEFPVPGNKRELRRFLGMSGYYRGFCRNFASVVSPLTDLLSTERVFVWSDACDQAFRAAKDLLCNAPILSAPDFERPFKLEVDASATGAGAVLIQESEMGIDHPVCYFSKKFTACQRRYSTIEKEALALLLALQHFEIYLGGSSFPIRVYTDHNPLVFLDRMRNSNQRLMRWSLEVQEFNLDIRHKKGSQNVVADALSRVHGAEVEV</sequence>